<accession>A0A812BDH9</accession>
<gene>
    <name evidence="1" type="ORF">SPHA_16367</name>
</gene>
<protein>
    <submittedName>
        <fullName evidence="1">Uncharacterized protein</fullName>
    </submittedName>
</protein>
<dbReference type="Proteomes" id="UP000597762">
    <property type="component" value="Unassembled WGS sequence"/>
</dbReference>
<comment type="caution">
    <text evidence="1">The sequence shown here is derived from an EMBL/GenBank/DDBJ whole genome shotgun (WGS) entry which is preliminary data.</text>
</comment>
<evidence type="ECO:0000313" key="1">
    <source>
        <dbReference type="EMBL" id="CAE1227371.1"/>
    </source>
</evidence>
<reference evidence="1" key="1">
    <citation type="submission" date="2021-01" db="EMBL/GenBank/DDBJ databases">
        <authorList>
            <person name="Li R."/>
            <person name="Bekaert M."/>
        </authorList>
    </citation>
    <scope>NUCLEOTIDE SEQUENCE</scope>
    <source>
        <strain evidence="1">Farmed</strain>
    </source>
</reference>
<evidence type="ECO:0000313" key="2">
    <source>
        <dbReference type="Proteomes" id="UP000597762"/>
    </source>
</evidence>
<organism evidence="1 2">
    <name type="scientific">Acanthosepion pharaonis</name>
    <name type="common">Pharaoh cuttlefish</name>
    <name type="synonym">Sepia pharaonis</name>
    <dbReference type="NCBI Taxonomy" id="158019"/>
    <lineage>
        <taxon>Eukaryota</taxon>
        <taxon>Metazoa</taxon>
        <taxon>Spiralia</taxon>
        <taxon>Lophotrochozoa</taxon>
        <taxon>Mollusca</taxon>
        <taxon>Cephalopoda</taxon>
        <taxon>Coleoidea</taxon>
        <taxon>Decapodiformes</taxon>
        <taxon>Sepiida</taxon>
        <taxon>Sepiina</taxon>
        <taxon>Sepiidae</taxon>
        <taxon>Acanthosepion</taxon>
    </lineage>
</organism>
<keyword evidence="2" id="KW-1185">Reference proteome</keyword>
<proteinExistence type="predicted"/>
<name>A0A812BDH9_ACAPH</name>
<dbReference type="EMBL" id="CAHIKZ030000574">
    <property type="protein sequence ID" value="CAE1227371.1"/>
    <property type="molecule type" value="Genomic_DNA"/>
</dbReference>
<dbReference type="AlphaFoldDB" id="A0A812BDH9"/>
<sequence>MIHKDISLSVPSIEPLTPYAKALPQTPIPSHLPLPSVTIKDKSLLPTFDPFIHRYIPHYYSFLPITIYFSSPGRSFSLCHLSDFLSASSSRIFPPLLFIIRLSFSFLRYAFRLFLHLKFLYHRPKSQTRANRHCPPFLLTINPSVSSSALFFAHSFISTSRSKTERGTGAPIPLIVTR</sequence>